<reference evidence="2 3" key="1">
    <citation type="submission" date="2014-06" db="EMBL/GenBank/DDBJ databases">
        <title>Evolutionary Origins and Diversification of the Mycorrhizal Mutualists.</title>
        <authorList>
            <consortium name="DOE Joint Genome Institute"/>
            <consortium name="Mycorrhizal Genomics Consortium"/>
            <person name="Kohler A."/>
            <person name="Kuo A."/>
            <person name="Nagy L.G."/>
            <person name="Floudas D."/>
            <person name="Copeland A."/>
            <person name="Barry K.W."/>
            <person name="Cichocki N."/>
            <person name="Veneault-Fourrey C."/>
            <person name="LaButti K."/>
            <person name="Lindquist E.A."/>
            <person name="Lipzen A."/>
            <person name="Lundell T."/>
            <person name="Morin E."/>
            <person name="Murat C."/>
            <person name="Riley R."/>
            <person name="Ohm R."/>
            <person name="Sun H."/>
            <person name="Tunlid A."/>
            <person name="Henrissat B."/>
            <person name="Grigoriev I.V."/>
            <person name="Hibbett D.S."/>
            <person name="Martin F."/>
        </authorList>
    </citation>
    <scope>NUCLEOTIDE SEQUENCE [LARGE SCALE GENOMIC DNA]</scope>
    <source>
        <strain evidence="2 3">SS14</strain>
    </source>
</reference>
<gene>
    <name evidence="2" type="ORF">M422DRAFT_253630</name>
</gene>
<name>A0A0C9VMM5_SPHS4</name>
<evidence type="ECO:0000313" key="3">
    <source>
        <dbReference type="Proteomes" id="UP000054279"/>
    </source>
</evidence>
<accession>A0A0C9VMM5</accession>
<dbReference type="Pfam" id="PF07938">
    <property type="entry name" value="Fungal_lectin"/>
    <property type="match status" value="2"/>
</dbReference>
<dbReference type="HOGENOM" id="CLU_1031230_0_0_1"/>
<dbReference type="Proteomes" id="UP000054279">
    <property type="component" value="Unassembled WGS sequence"/>
</dbReference>
<sequence>MVTSRSGSIWTETGPPLPLSAMQNLSPRWLHAVRVYYLNNNHILQEYCYTSGKGWYPGEVGNLGVQAAQNTKIAAVKYGDSNRGVHFRVYCQPTLPAAASGSSIAAVAYLRKSLEIRIYSQTENGSIKENAVTNSSGWFVGEFSANAPRGASISAIGWSSSEDGGVELQVYWLNAQNTTVYSKNTGSWGSSQTVIGSLRAGLNFAAAEWDFGKRLRLYFQGPDERVQGLYNDGTDV</sequence>
<evidence type="ECO:0000313" key="2">
    <source>
        <dbReference type="EMBL" id="KIJ43127.1"/>
    </source>
</evidence>
<dbReference type="AlphaFoldDB" id="A0A0C9VMM5"/>
<dbReference type="SUPFAM" id="SSF89372">
    <property type="entry name" value="Fucose-specific lectin"/>
    <property type="match status" value="1"/>
</dbReference>
<keyword evidence="3" id="KW-1185">Reference proteome</keyword>
<protein>
    <submittedName>
        <fullName evidence="2">Uncharacterized protein</fullName>
    </submittedName>
</protein>
<evidence type="ECO:0000256" key="1">
    <source>
        <dbReference type="ARBA" id="ARBA00009042"/>
    </source>
</evidence>
<dbReference type="InterPro" id="IPR012475">
    <property type="entry name" value="Fungal_lectin"/>
</dbReference>
<organism evidence="2 3">
    <name type="scientific">Sphaerobolus stellatus (strain SS14)</name>
    <dbReference type="NCBI Taxonomy" id="990650"/>
    <lineage>
        <taxon>Eukaryota</taxon>
        <taxon>Fungi</taxon>
        <taxon>Dikarya</taxon>
        <taxon>Basidiomycota</taxon>
        <taxon>Agaricomycotina</taxon>
        <taxon>Agaricomycetes</taxon>
        <taxon>Phallomycetidae</taxon>
        <taxon>Geastrales</taxon>
        <taxon>Sphaerobolaceae</taxon>
        <taxon>Sphaerobolus</taxon>
    </lineage>
</organism>
<dbReference type="Gene3D" id="2.120.10.70">
    <property type="entry name" value="Fucose-specific lectin"/>
    <property type="match status" value="2"/>
</dbReference>
<comment type="similarity">
    <text evidence="1">Belongs to the fungal fucose-specific lectin family.</text>
</comment>
<dbReference type="EMBL" id="KN837125">
    <property type="protein sequence ID" value="KIJ43127.1"/>
    <property type="molecule type" value="Genomic_DNA"/>
</dbReference>
<proteinExistence type="inferred from homology"/>